<name>A0A818CFP1_9BILA</name>
<evidence type="ECO:0000313" key="2">
    <source>
        <dbReference type="EMBL" id="CAF3431774.1"/>
    </source>
</evidence>
<dbReference type="Proteomes" id="UP000663865">
    <property type="component" value="Unassembled WGS sequence"/>
</dbReference>
<keyword evidence="1" id="KW-0732">Signal</keyword>
<evidence type="ECO:0000256" key="1">
    <source>
        <dbReference type="SAM" id="SignalP"/>
    </source>
</evidence>
<dbReference type="AlphaFoldDB" id="A0A818CFP1"/>
<gene>
    <name evidence="2" type="ORF">KIK155_LOCUS10880</name>
</gene>
<dbReference type="EMBL" id="CAJNYV010001662">
    <property type="protein sequence ID" value="CAF3431774.1"/>
    <property type="molecule type" value="Genomic_DNA"/>
</dbReference>
<organism evidence="2 3">
    <name type="scientific">Rotaria socialis</name>
    <dbReference type="NCBI Taxonomy" id="392032"/>
    <lineage>
        <taxon>Eukaryota</taxon>
        <taxon>Metazoa</taxon>
        <taxon>Spiralia</taxon>
        <taxon>Gnathifera</taxon>
        <taxon>Rotifera</taxon>
        <taxon>Eurotatoria</taxon>
        <taxon>Bdelloidea</taxon>
        <taxon>Philodinida</taxon>
        <taxon>Philodinidae</taxon>
        <taxon>Rotaria</taxon>
    </lineage>
</organism>
<feature type="signal peptide" evidence="1">
    <location>
        <begin position="1"/>
        <end position="15"/>
    </location>
</feature>
<reference evidence="2" key="1">
    <citation type="submission" date="2021-02" db="EMBL/GenBank/DDBJ databases">
        <authorList>
            <person name="Nowell W R."/>
        </authorList>
    </citation>
    <scope>NUCLEOTIDE SEQUENCE</scope>
</reference>
<sequence>MIYLSVLLVIPTVISISLNCYSNAGVTLPSNAGVVLPSYSFDVLPSYGVDVLPSNTGDVLPSNVVLQSNLTLESCQCFFIQQNTSCFQYDKNTNSCYTFNINFLQAILRIQLNSLVCFINNTSTLYPVTIPVTTSLPPIPINISTSVTSNNYYQIETIFLTNSISLTTLVVVVTVPKTFGLNAITSYTNFWANAVTSNIADMNATVICIFQLIDQNTIVPGAWNINVQFNLNGTGTRPTSNDMYSIQIDSYPEIYGHF</sequence>
<protein>
    <submittedName>
        <fullName evidence="2">Uncharacterized protein</fullName>
    </submittedName>
</protein>
<proteinExistence type="predicted"/>
<evidence type="ECO:0000313" key="3">
    <source>
        <dbReference type="Proteomes" id="UP000663865"/>
    </source>
</evidence>
<feature type="chain" id="PRO_5032607382" evidence="1">
    <location>
        <begin position="16"/>
        <end position="258"/>
    </location>
</feature>
<comment type="caution">
    <text evidence="2">The sequence shown here is derived from an EMBL/GenBank/DDBJ whole genome shotgun (WGS) entry which is preliminary data.</text>
</comment>
<accession>A0A818CFP1</accession>